<feature type="transmembrane region" description="Helical" evidence="2">
    <location>
        <begin position="233"/>
        <end position="255"/>
    </location>
</feature>
<keyword evidence="2" id="KW-0472">Membrane</keyword>
<organism evidence="3 4">
    <name type="scientific">Brucella anthropi</name>
    <name type="common">Ochrobactrum anthropi</name>
    <dbReference type="NCBI Taxonomy" id="529"/>
    <lineage>
        <taxon>Bacteria</taxon>
        <taxon>Pseudomonadati</taxon>
        <taxon>Pseudomonadota</taxon>
        <taxon>Alphaproteobacteria</taxon>
        <taxon>Hyphomicrobiales</taxon>
        <taxon>Brucellaceae</taxon>
        <taxon>Brucella/Ochrobactrum group</taxon>
        <taxon>Brucella</taxon>
    </lineage>
</organism>
<protein>
    <recommendedName>
        <fullName evidence="5">Membrane-anchored protein</fullName>
    </recommendedName>
</protein>
<feature type="region of interest" description="Disordered" evidence="1">
    <location>
        <begin position="1"/>
        <end position="29"/>
    </location>
</feature>
<proteinExistence type="predicted"/>
<dbReference type="Proteomes" id="UP000481876">
    <property type="component" value="Unassembled WGS sequence"/>
</dbReference>
<evidence type="ECO:0000256" key="2">
    <source>
        <dbReference type="SAM" id="Phobius"/>
    </source>
</evidence>
<sequence>MNIATKVPSEGETKQAAAPNAAAAPQRTEAMKGRVDAIEEGRLYGWAFDPSVPTERLLIRVLLDDKPIAEAPADKDRPDLKRNGIGDGKHAFEVMLPQFAAARAGELVVVAANASGAEQKLRVPKPDEQAAEALIAAPMTRILDKLDMLMAAQRQLQVNQRSLQRVAPTLDASGNAAPAELLDIASSVDGLRTDLHQRMTELDVHIMRMDGVVAGLEQRLDDVRKRSGGDLKFLILLAAVLTGFVAGALLTLAVMP</sequence>
<keyword evidence="2" id="KW-1133">Transmembrane helix</keyword>
<comment type="caution">
    <text evidence="3">The sequence shown here is derived from an EMBL/GenBank/DDBJ whole genome shotgun (WGS) entry which is preliminary data.</text>
</comment>
<dbReference type="EMBL" id="WBWS01000011">
    <property type="protein sequence ID" value="KAB2769227.1"/>
    <property type="molecule type" value="Genomic_DNA"/>
</dbReference>
<evidence type="ECO:0000313" key="3">
    <source>
        <dbReference type="EMBL" id="KAB2769227.1"/>
    </source>
</evidence>
<dbReference type="AlphaFoldDB" id="A0A011TQF3"/>
<name>A0A011TQF3_BRUAN</name>
<evidence type="ECO:0000313" key="4">
    <source>
        <dbReference type="Proteomes" id="UP000481876"/>
    </source>
</evidence>
<evidence type="ECO:0000256" key="1">
    <source>
        <dbReference type="SAM" id="MobiDB-lite"/>
    </source>
</evidence>
<gene>
    <name evidence="3" type="ORF">F9L04_12305</name>
</gene>
<feature type="compositionally biased region" description="Low complexity" evidence="1">
    <location>
        <begin position="16"/>
        <end position="25"/>
    </location>
</feature>
<dbReference type="RefSeq" id="WP_036586490.1">
    <property type="nucleotide sequence ID" value="NZ_CP103346.1"/>
</dbReference>
<keyword evidence="2" id="KW-0812">Transmembrane</keyword>
<accession>A0A011TQF3</accession>
<evidence type="ECO:0008006" key="5">
    <source>
        <dbReference type="Google" id="ProtNLM"/>
    </source>
</evidence>
<reference evidence="3 4" key="1">
    <citation type="submission" date="2019-09" db="EMBL/GenBank/DDBJ databases">
        <title>Taxonomic organization of the family Brucellaceae based on a phylogenomic approach.</title>
        <authorList>
            <person name="Leclercq S."/>
            <person name="Cloeckaert A."/>
            <person name="Zygmunt M.S."/>
        </authorList>
    </citation>
    <scope>NUCLEOTIDE SEQUENCE [LARGE SCALE GENOMIC DNA]</scope>
    <source>
        <strain evidence="3 4">LMG 3313</strain>
    </source>
</reference>